<keyword evidence="1" id="KW-0812">Transmembrane</keyword>
<feature type="transmembrane region" description="Helical" evidence="1">
    <location>
        <begin position="280"/>
        <end position="300"/>
    </location>
</feature>
<dbReference type="Proteomes" id="UP000501452">
    <property type="component" value="Chromosome"/>
</dbReference>
<sequence>MAAHLLCSTLVPNIPLAGKEGVVTAIRSSIERHPVAAYFVLAFAISWGGVLVVVGPGRIPGSTEQTEALLPLVVLAMLVGPSVAGILLTGLVYGRAGLRDLLYRLLEWRVGARWYAVALLTAPLLATAVLLALSLTSPVFLPAAFTSDDKATLLLVGIAGGLAAGVFEELGWTGFAVPGLRLRYGILATGLTLGLVWGAWHFLVALWGSGTSTGAFSLLLFLPQLLFYVGVLPAYRVLMVWVHDRTRSLPVAMLMHASLTASLPLILLPPARGIPLLTSYLVLAAALWAFVATAAAANGGRLSRESLRRRVA</sequence>
<dbReference type="EMBL" id="CP045119">
    <property type="protein sequence ID" value="QIN84739.1"/>
    <property type="molecule type" value="Genomic_DNA"/>
</dbReference>
<evidence type="ECO:0000313" key="4">
    <source>
        <dbReference type="Proteomes" id="UP000501452"/>
    </source>
</evidence>
<gene>
    <name evidence="3" type="ORF">GBA63_20370</name>
</gene>
<dbReference type="KEGG" id="rub:GBA63_20370"/>
<feature type="transmembrane region" description="Helical" evidence="1">
    <location>
        <begin position="153"/>
        <end position="172"/>
    </location>
</feature>
<feature type="transmembrane region" description="Helical" evidence="1">
    <location>
        <begin position="114"/>
        <end position="133"/>
    </location>
</feature>
<evidence type="ECO:0000313" key="3">
    <source>
        <dbReference type="EMBL" id="QIN84739.1"/>
    </source>
</evidence>
<dbReference type="GO" id="GO:0006508">
    <property type="term" value="P:proteolysis"/>
    <property type="evidence" value="ECO:0007669"/>
    <property type="project" value="UniProtKB-KW"/>
</dbReference>
<feature type="transmembrane region" description="Helical" evidence="1">
    <location>
        <begin position="68"/>
        <end position="93"/>
    </location>
</feature>
<feature type="transmembrane region" description="Helical" evidence="1">
    <location>
        <begin position="249"/>
        <end position="268"/>
    </location>
</feature>
<keyword evidence="1" id="KW-1133">Transmembrane helix</keyword>
<dbReference type="GO" id="GO:0008237">
    <property type="term" value="F:metallopeptidase activity"/>
    <property type="evidence" value="ECO:0007669"/>
    <property type="project" value="UniProtKB-KW"/>
</dbReference>
<proteinExistence type="predicted"/>
<keyword evidence="3" id="KW-0482">Metalloprotease</keyword>
<reference evidence="3 4" key="1">
    <citation type="submission" date="2019-10" db="EMBL/GenBank/DDBJ databases">
        <title>Rubrobacter sp nov SCSIO 52090 isolated from a deep-sea sediment in the South China Sea.</title>
        <authorList>
            <person name="Chen R.W."/>
        </authorList>
    </citation>
    <scope>NUCLEOTIDE SEQUENCE [LARGE SCALE GENOMIC DNA]</scope>
    <source>
        <strain evidence="3 4">SCSIO 52909</strain>
    </source>
</reference>
<feature type="transmembrane region" description="Helical" evidence="1">
    <location>
        <begin position="184"/>
        <end position="203"/>
    </location>
</feature>
<dbReference type="InterPro" id="IPR003675">
    <property type="entry name" value="Rce1/LyrA-like_dom"/>
</dbReference>
<evidence type="ECO:0000259" key="2">
    <source>
        <dbReference type="Pfam" id="PF02517"/>
    </source>
</evidence>
<feature type="transmembrane region" description="Helical" evidence="1">
    <location>
        <begin position="35"/>
        <end position="56"/>
    </location>
</feature>
<keyword evidence="3" id="KW-0645">Protease</keyword>
<keyword evidence="4" id="KW-1185">Reference proteome</keyword>
<organism evidence="3 4">
    <name type="scientific">Rubrobacter tropicus</name>
    <dbReference type="NCBI Taxonomy" id="2653851"/>
    <lineage>
        <taxon>Bacteria</taxon>
        <taxon>Bacillati</taxon>
        <taxon>Actinomycetota</taxon>
        <taxon>Rubrobacteria</taxon>
        <taxon>Rubrobacterales</taxon>
        <taxon>Rubrobacteraceae</taxon>
        <taxon>Rubrobacter</taxon>
    </lineage>
</organism>
<keyword evidence="3" id="KW-0378">Hydrolase</keyword>
<name>A0A6G8QE32_9ACTN</name>
<protein>
    <submittedName>
        <fullName evidence="3">CPBP family intramembrane metalloprotease</fullName>
    </submittedName>
</protein>
<feature type="transmembrane region" description="Helical" evidence="1">
    <location>
        <begin position="215"/>
        <end position="237"/>
    </location>
</feature>
<dbReference type="Pfam" id="PF02517">
    <property type="entry name" value="Rce1-like"/>
    <property type="match status" value="1"/>
</dbReference>
<dbReference type="GO" id="GO:0080120">
    <property type="term" value="P:CAAX-box protein maturation"/>
    <property type="evidence" value="ECO:0007669"/>
    <property type="project" value="UniProtKB-ARBA"/>
</dbReference>
<feature type="domain" description="CAAX prenyl protease 2/Lysostaphin resistance protein A-like" evidence="2">
    <location>
        <begin position="152"/>
        <end position="259"/>
    </location>
</feature>
<keyword evidence="1" id="KW-0472">Membrane</keyword>
<accession>A0A6G8QE32</accession>
<evidence type="ECO:0000256" key="1">
    <source>
        <dbReference type="SAM" id="Phobius"/>
    </source>
</evidence>
<dbReference type="AlphaFoldDB" id="A0A6G8QE32"/>
<dbReference type="GO" id="GO:0004175">
    <property type="term" value="F:endopeptidase activity"/>
    <property type="evidence" value="ECO:0007669"/>
    <property type="project" value="UniProtKB-ARBA"/>
</dbReference>